<name>A0AAV3FRF4_STRCB</name>
<dbReference type="AlphaFoldDB" id="A0AAV3FRF4"/>
<accession>A0AAV3FRF4</accession>
<evidence type="ECO:0000313" key="2">
    <source>
        <dbReference type="Proteomes" id="UP000004423"/>
    </source>
</evidence>
<organism evidence="1 2">
    <name type="scientific">Streptococcus canis FSL Z3-227</name>
    <dbReference type="NCBI Taxonomy" id="482234"/>
    <lineage>
        <taxon>Bacteria</taxon>
        <taxon>Bacillati</taxon>
        <taxon>Bacillota</taxon>
        <taxon>Bacilli</taxon>
        <taxon>Lactobacillales</taxon>
        <taxon>Streptococcaceae</taxon>
        <taxon>Streptococcus</taxon>
    </lineage>
</organism>
<gene>
    <name evidence="1" type="ORF">SCAZ3_00995</name>
</gene>
<comment type="caution">
    <text evidence="1">The sequence shown here is derived from an EMBL/GenBank/DDBJ whole genome shotgun (WGS) entry which is preliminary data.</text>
</comment>
<dbReference type="EMBL" id="AIDX01000001">
    <property type="protein sequence ID" value="EIQ80972.1"/>
    <property type="molecule type" value="Genomic_DNA"/>
</dbReference>
<evidence type="ECO:0000313" key="1">
    <source>
        <dbReference type="EMBL" id="EIQ80972.1"/>
    </source>
</evidence>
<reference evidence="1 2" key="1">
    <citation type="journal article" date="2012" name="PLoS ONE">
        <title>Gene Repertoire Evolution of Streptococcus pyogenes Inferred from Phylogenomic Analysis with Streptococcus canis and Streptococcus dysgalactiae.</title>
        <authorList>
            <person name="Lefebure T."/>
            <person name="Richards V.P."/>
            <person name="Lang P."/>
            <person name="Pavinski-Bitar P."/>
            <person name="Stanhope M.J."/>
        </authorList>
    </citation>
    <scope>NUCLEOTIDE SEQUENCE [LARGE SCALE GENOMIC DNA]</scope>
    <source>
        <strain evidence="1 2">FSL Z3-227</strain>
    </source>
</reference>
<proteinExistence type="predicted"/>
<protein>
    <submittedName>
        <fullName evidence="1">Uncharacterized protein</fullName>
    </submittedName>
</protein>
<dbReference type="Proteomes" id="UP000004423">
    <property type="component" value="Unassembled WGS sequence"/>
</dbReference>
<sequence length="48" mass="5440">MIKQRLVSKNSRALIVRKDSPLAKSKDNGVIRGTFYFLEIIKSMGCLI</sequence>